<name>A0ABP3JY84_9ACTN</name>
<comment type="caution">
    <text evidence="2">The sequence shown here is derived from an EMBL/GenBank/DDBJ whole genome shotgun (WGS) entry which is preliminary data.</text>
</comment>
<proteinExistence type="predicted"/>
<feature type="compositionally biased region" description="Basic and acidic residues" evidence="1">
    <location>
        <begin position="1"/>
        <end position="16"/>
    </location>
</feature>
<dbReference type="InterPro" id="IPR045729">
    <property type="entry name" value="DUF6083"/>
</dbReference>
<protein>
    <submittedName>
        <fullName evidence="2">Uncharacterized protein</fullName>
    </submittedName>
</protein>
<evidence type="ECO:0000256" key="1">
    <source>
        <dbReference type="SAM" id="MobiDB-lite"/>
    </source>
</evidence>
<accession>A0ABP3JY84</accession>
<gene>
    <name evidence="2" type="ORF">GCM10010361_33930</name>
</gene>
<reference evidence="3" key="1">
    <citation type="journal article" date="2019" name="Int. J. Syst. Evol. Microbiol.">
        <title>The Global Catalogue of Microorganisms (GCM) 10K type strain sequencing project: providing services to taxonomists for standard genome sequencing and annotation.</title>
        <authorList>
            <consortium name="The Broad Institute Genomics Platform"/>
            <consortium name="The Broad Institute Genome Sequencing Center for Infectious Disease"/>
            <person name="Wu L."/>
            <person name="Ma J."/>
        </authorList>
    </citation>
    <scope>NUCLEOTIDE SEQUENCE [LARGE SCALE GENOMIC DNA]</scope>
    <source>
        <strain evidence="3">JCM 4805</strain>
    </source>
</reference>
<organism evidence="2 3">
    <name type="scientific">Streptomyces olivaceiscleroticus</name>
    <dbReference type="NCBI Taxonomy" id="68245"/>
    <lineage>
        <taxon>Bacteria</taxon>
        <taxon>Bacillati</taxon>
        <taxon>Actinomycetota</taxon>
        <taxon>Actinomycetes</taxon>
        <taxon>Kitasatosporales</taxon>
        <taxon>Streptomycetaceae</taxon>
        <taxon>Streptomyces</taxon>
    </lineage>
</organism>
<dbReference type="Pfam" id="PF19561">
    <property type="entry name" value="DUF6083"/>
    <property type="match status" value="1"/>
</dbReference>
<dbReference type="Proteomes" id="UP001500909">
    <property type="component" value="Unassembled WGS sequence"/>
</dbReference>
<dbReference type="EMBL" id="BAAABY010000023">
    <property type="protein sequence ID" value="GAA0466943.1"/>
    <property type="molecule type" value="Genomic_DNA"/>
</dbReference>
<sequence length="286" mass="32124">MQPRPRTADRHWDGSPRRTHPRRSLRVAPTSPSRLLRAGQTGRCRYCSHCLEWFHTSTDQPIALHPAEVATQAVPASGRWHLSCGTAYPGEDGSAWCRIPHTLLCPHHPAPRPLSPPLRAARSQLALRTRRRIDAGTFTPATAPPATATPKTPMLCRPARPVLQLFRLRYLATGPVDAIRCVAQTRHRHRCPHPVLAAAFPGTWTLLPTGPVRGQLALPHEVMAVYDLSHLPYAEQMRWRGQRCPAHAAAPDVADVTLPDWEVFDPLLHHEHIHTRLPNTIRRRTR</sequence>
<dbReference type="RefSeq" id="WP_346095769.1">
    <property type="nucleotide sequence ID" value="NZ_BAAABY010000023.1"/>
</dbReference>
<evidence type="ECO:0000313" key="3">
    <source>
        <dbReference type="Proteomes" id="UP001500909"/>
    </source>
</evidence>
<keyword evidence="3" id="KW-1185">Reference proteome</keyword>
<feature type="region of interest" description="Disordered" evidence="1">
    <location>
        <begin position="1"/>
        <end position="31"/>
    </location>
</feature>
<evidence type="ECO:0000313" key="2">
    <source>
        <dbReference type="EMBL" id="GAA0466943.1"/>
    </source>
</evidence>